<feature type="transmembrane region" description="Helical" evidence="6">
    <location>
        <begin position="299"/>
        <end position="326"/>
    </location>
</feature>
<feature type="transmembrane region" description="Helical" evidence="6">
    <location>
        <begin position="394"/>
        <end position="415"/>
    </location>
</feature>
<dbReference type="RefSeq" id="WP_121196681.1">
    <property type="nucleotide sequence ID" value="NZ_RBKU01000001.1"/>
</dbReference>
<feature type="transmembrane region" description="Helical" evidence="6">
    <location>
        <begin position="121"/>
        <end position="141"/>
    </location>
</feature>
<protein>
    <submittedName>
        <fullName evidence="7">O-antigen/teichoic acid export membrane protein</fullName>
    </submittedName>
</protein>
<keyword evidence="3 6" id="KW-0812">Transmembrane</keyword>
<dbReference type="AlphaFoldDB" id="A0A495IXS6"/>
<feature type="transmembrane region" description="Helical" evidence="6">
    <location>
        <begin position="234"/>
        <end position="255"/>
    </location>
</feature>
<evidence type="ECO:0000256" key="2">
    <source>
        <dbReference type="ARBA" id="ARBA00022475"/>
    </source>
</evidence>
<feature type="transmembrane region" description="Helical" evidence="6">
    <location>
        <begin position="369"/>
        <end position="387"/>
    </location>
</feature>
<accession>A0A495IXS6</accession>
<evidence type="ECO:0000313" key="7">
    <source>
        <dbReference type="EMBL" id="RKR80854.1"/>
    </source>
</evidence>
<evidence type="ECO:0000313" key="8">
    <source>
        <dbReference type="Proteomes" id="UP000268007"/>
    </source>
</evidence>
<keyword evidence="4 6" id="KW-1133">Transmembrane helix</keyword>
<comment type="subcellular location">
    <subcellularLocation>
        <location evidence="1">Cell membrane</location>
        <topology evidence="1">Multi-pass membrane protein</topology>
    </subcellularLocation>
</comment>
<dbReference type="InterPro" id="IPR050833">
    <property type="entry name" value="Poly_Biosynth_Transport"/>
</dbReference>
<comment type="caution">
    <text evidence="7">The sequence shown here is derived from an EMBL/GenBank/DDBJ whole genome shotgun (WGS) entry which is preliminary data.</text>
</comment>
<keyword evidence="2" id="KW-1003">Cell membrane</keyword>
<feature type="transmembrane region" description="Helical" evidence="6">
    <location>
        <begin position="90"/>
        <end position="109"/>
    </location>
</feature>
<evidence type="ECO:0000256" key="6">
    <source>
        <dbReference type="SAM" id="Phobius"/>
    </source>
</evidence>
<proteinExistence type="predicted"/>
<dbReference type="PANTHER" id="PTHR30250">
    <property type="entry name" value="PST FAMILY PREDICTED COLANIC ACID TRANSPORTER"/>
    <property type="match status" value="1"/>
</dbReference>
<dbReference type="GO" id="GO:0005886">
    <property type="term" value="C:plasma membrane"/>
    <property type="evidence" value="ECO:0007669"/>
    <property type="project" value="UniProtKB-SubCell"/>
</dbReference>
<dbReference type="Pfam" id="PF13440">
    <property type="entry name" value="Polysacc_synt_3"/>
    <property type="match status" value="1"/>
</dbReference>
<evidence type="ECO:0000256" key="5">
    <source>
        <dbReference type="ARBA" id="ARBA00023136"/>
    </source>
</evidence>
<dbReference type="OrthoDB" id="629958at2"/>
<feature type="transmembrane region" description="Helical" evidence="6">
    <location>
        <begin position="20"/>
        <end position="40"/>
    </location>
</feature>
<dbReference type="EMBL" id="RBKU01000001">
    <property type="protein sequence ID" value="RKR80854.1"/>
    <property type="molecule type" value="Genomic_DNA"/>
</dbReference>
<feature type="transmembrane region" description="Helical" evidence="6">
    <location>
        <begin position="267"/>
        <end position="284"/>
    </location>
</feature>
<feature type="transmembrane region" description="Helical" evidence="6">
    <location>
        <begin position="180"/>
        <end position="201"/>
    </location>
</feature>
<keyword evidence="8" id="KW-1185">Reference proteome</keyword>
<feature type="transmembrane region" description="Helical" evidence="6">
    <location>
        <begin position="47"/>
        <end position="70"/>
    </location>
</feature>
<feature type="transmembrane region" description="Helical" evidence="6">
    <location>
        <begin position="338"/>
        <end position="357"/>
    </location>
</feature>
<name>A0A495IXS6_9SPHI</name>
<evidence type="ECO:0000256" key="3">
    <source>
        <dbReference type="ARBA" id="ARBA00022692"/>
    </source>
</evidence>
<organism evidence="7 8">
    <name type="scientific">Mucilaginibacter gracilis</name>
    <dbReference type="NCBI Taxonomy" id="423350"/>
    <lineage>
        <taxon>Bacteria</taxon>
        <taxon>Pseudomonadati</taxon>
        <taxon>Bacteroidota</taxon>
        <taxon>Sphingobacteriia</taxon>
        <taxon>Sphingobacteriales</taxon>
        <taxon>Sphingobacteriaceae</taxon>
        <taxon>Mucilaginibacter</taxon>
    </lineage>
</organism>
<evidence type="ECO:0000256" key="1">
    <source>
        <dbReference type="ARBA" id="ARBA00004651"/>
    </source>
</evidence>
<dbReference type="Proteomes" id="UP000268007">
    <property type="component" value="Unassembled WGS sequence"/>
</dbReference>
<evidence type="ECO:0000256" key="4">
    <source>
        <dbReference type="ARBA" id="ARBA00022989"/>
    </source>
</evidence>
<sequence length="454" mass="50373">MPLVQKALALFKNVHFQSLLGNGVMAGLGMVTIGMLYRALSINDIGVYVFFMTINNLIDTLKSGFLTMPFVKFYAGTNEERQNEVAGSTWTLAILVTAVLLLLNIPTFFIARHVDDAAIELLLKCFSLVFLSTLPSFMANVVVQAESRFDRLLWLRLINQLLFIATIVVLMVLHRATVSSAIIAFIATNALTSVIIMLTGWTKAYSIKYTTKKTIAEIFHFGKYSMGTSLSSNLFGVTDTIFIKIFLGAPALAIYNLGGRLNQIVEIPMLSFAASGMPALSAYYNQNQKDNLMYTMKKLIGMLSIAIFAIAIVAIIFADPIILLLGGHKYIGSQAPNIFRLFISIAILYPSDRFFALTLDVIHKPKINFYKILVMLAVNLIADYIAISICKSTYSIIMANIFPVLAAIIIAYIPLNKYSKFNFWSIYSVGYKEIVIFIKQTYGTFVTKKAAAKG</sequence>
<feature type="transmembrane region" description="Helical" evidence="6">
    <location>
        <begin position="153"/>
        <end position="173"/>
    </location>
</feature>
<gene>
    <name evidence="7" type="ORF">BDD43_0990</name>
</gene>
<reference evidence="7 8" key="1">
    <citation type="submission" date="2018-10" db="EMBL/GenBank/DDBJ databases">
        <title>Genomic Encyclopedia of Archaeal and Bacterial Type Strains, Phase II (KMG-II): from individual species to whole genera.</title>
        <authorList>
            <person name="Goeker M."/>
        </authorList>
    </citation>
    <scope>NUCLEOTIDE SEQUENCE [LARGE SCALE GENOMIC DNA]</scope>
    <source>
        <strain evidence="7 8">DSM 18602</strain>
    </source>
</reference>
<keyword evidence="5 6" id="KW-0472">Membrane</keyword>
<dbReference type="PANTHER" id="PTHR30250:SF11">
    <property type="entry name" value="O-ANTIGEN TRANSPORTER-RELATED"/>
    <property type="match status" value="1"/>
</dbReference>